<dbReference type="NCBIfam" id="TIGR00756">
    <property type="entry name" value="PPR"/>
    <property type="match status" value="1"/>
</dbReference>
<evidence type="ECO:0000313" key="3">
    <source>
        <dbReference type="EMBL" id="KAJ9171340.1"/>
    </source>
</evidence>
<evidence type="ECO:0008006" key="5">
    <source>
        <dbReference type="Google" id="ProtNLM"/>
    </source>
</evidence>
<dbReference type="Proteomes" id="UP001174677">
    <property type="component" value="Chromosome 9"/>
</dbReference>
<dbReference type="PANTHER" id="PTHR47493:SF1">
    <property type="entry name" value="OS08G0520200 PROTEIN"/>
    <property type="match status" value="1"/>
</dbReference>
<dbReference type="PANTHER" id="PTHR47493">
    <property type="entry name" value="OS08G0520200 PROTEIN"/>
    <property type="match status" value="1"/>
</dbReference>
<evidence type="ECO:0000256" key="2">
    <source>
        <dbReference type="PROSITE-ProRule" id="PRU00708"/>
    </source>
</evidence>
<reference evidence="3" key="1">
    <citation type="journal article" date="2023" name="Plant Biotechnol. J.">
        <title>Chromosome-level wild Hevea brasiliensis genome provides new tools for genomic-assisted breeding and valuable loci to elevate rubber yield.</title>
        <authorList>
            <person name="Cheng H."/>
            <person name="Song X."/>
            <person name="Hu Y."/>
            <person name="Wu T."/>
            <person name="Yang Q."/>
            <person name="An Z."/>
            <person name="Feng S."/>
            <person name="Deng Z."/>
            <person name="Wu W."/>
            <person name="Zeng X."/>
            <person name="Tu M."/>
            <person name="Wang X."/>
            <person name="Huang H."/>
        </authorList>
    </citation>
    <scope>NUCLEOTIDE SEQUENCE</scope>
    <source>
        <strain evidence="3">MT/VB/25A 57/8</strain>
    </source>
</reference>
<feature type="repeat" description="PPR" evidence="2">
    <location>
        <begin position="97"/>
        <end position="131"/>
    </location>
</feature>
<dbReference type="Pfam" id="PF01535">
    <property type="entry name" value="PPR"/>
    <property type="match status" value="3"/>
</dbReference>
<evidence type="ECO:0000256" key="1">
    <source>
        <dbReference type="ARBA" id="ARBA00022737"/>
    </source>
</evidence>
<keyword evidence="4" id="KW-1185">Reference proteome</keyword>
<protein>
    <recommendedName>
        <fullName evidence="5">Pentacotripeptide-repeat region of PRORP domain-containing protein</fullName>
    </recommendedName>
</protein>
<dbReference type="InterPro" id="IPR002885">
    <property type="entry name" value="PPR_rpt"/>
</dbReference>
<name>A0ABQ9LWT7_HEVBR</name>
<gene>
    <name evidence="3" type="ORF">P3X46_014725</name>
</gene>
<accession>A0ABQ9LWT7</accession>
<organism evidence="3 4">
    <name type="scientific">Hevea brasiliensis</name>
    <name type="common">Para rubber tree</name>
    <name type="synonym">Siphonia brasiliensis</name>
    <dbReference type="NCBI Taxonomy" id="3981"/>
    <lineage>
        <taxon>Eukaryota</taxon>
        <taxon>Viridiplantae</taxon>
        <taxon>Streptophyta</taxon>
        <taxon>Embryophyta</taxon>
        <taxon>Tracheophyta</taxon>
        <taxon>Spermatophyta</taxon>
        <taxon>Magnoliopsida</taxon>
        <taxon>eudicotyledons</taxon>
        <taxon>Gunneridae</taxon>
        <taxon>Pentapetalae</taxon>
        <taxon>rosids</taxon>
        <taxon>fabids</taxon>
        <taxon>Malpighiales</taxon>
        <taxon>Euphorbiaceae</taxon>
        <taxon>Crotonoideae</taxon>
        <taxon>Micrandreae</taxon>
        <taxon>Hevea</taxon>
    </lineage>
</organism>
<dbReference type="Gene3D" id="1.25.40.10">
    <property type="entry name" value="Tetratricopeptide repeat domain"/>
    <property type="match status" value="2"/>
</dbReference>
<dbReference type="PROSITE" id="PS51375">
    <property type="entry name" value="PPR"/>
    <property type="match status" value="1"/>
</dbReference>
<evidence type="ECO:0000313" key="4">
    <source>
        <dbReference type="Proteomes" id="UP001174677"/>
    </source>
</evidence>
<proteinExistence type="predicted"/>
<sequence>MKAQSVMAGSTSSLCFVGSLKSIRPRFIVFSQQREPTGRALARKIIWEWKRDQSVYGNDKEIFVDCASLIHTLHWKRMPHLAHELLLEMKSQGFLPSNSTLSAMMLCYANNGLFPQAQVLWEELLNSSFMPSIQTVSQIFDAYGKWGLFNEVMKILDQLSYSNFSSLHEAYSLAISCFGKGGQLQLMEKTLKEMILRGFPVDSATGNAFIRYSSIHGSLTEMEAAYIRLKRSRHLIDREGIRAMSFKYIKEKKFYKLGEFLRNVGLGRKDVGNLIWNFLLLSYAANFKMKSLQREFLSMLEAGFSPDLTTFNIRALAFSRMALLWDLHLSIEHMKHENVSPDLVTYGCVVDAYMDRRLGKNLDFALSKMNLDGSPVLSTDPSVFEVLGKGDFHSSAEAFLESSLHRKWTYRELVSLYLRKQYRSNQIFWNY</sequence>
<keyword evidence="1" id="KW-0677">Repeat</keyword>
<dbReference type="EMBL" id="JARPOI010000009">
    <property type="protein sequence ID" value="KAJ9171340.1"/>
    <property type="molecule type" value="Genomic_DNA"/>
</dbReference>
<comment type="caution">
    <text evidence="3">The sequence shown here is derived from an EMBL/GenBank/DDBJ whole genome shotgun (WGS) entry which is preliminary data.</text>
</comment>
<dbReference type="InterPro" id="IPR011990">
    <property type="entry name" value="TPR-like_helical_dom_sf"/>
</dbReference>